<keyword evidence="1" id="KW-0472">Membrane</keyword>
<organism evidence="2">
    <name type="scientific">uncultured Thiotrichaceae bacterium</name>
    <dbReference type="NCBI Taxonomy" id="298394"/>
    <lineage>
        <taxon>Bacteria</taxon>
        <taxon>Pseudomonadati</taxon>
        <taxon>Pseudomonadota</taxon>
        <taxon>Gammaproteobacteria</taxon>
        <taxon>Thiotrichales</taxon>
        <taxon>Thiotrichaceae</taxon>
        <taxon>environmental samples</taxon>
    </lineage>
</organism>
<keyword evidence="1" id="KW-0812">Transmembrane</keyword>
<dbReference type="AlphaFoldDB" id="A0A6S6S9F8"/>
<keyword evidence="1" id="KW-1133">Transmembrane helix</keyword>
<name>A0A6S6S9F8_9GAMM</name>
<feature type="transmembrane region" description="Helical" evidence="1">
    <location>
        <begin position="58"/>
        <end position="76"/>
    </location>
</feature>
<accession>A0A6S6S9F8</accession>
<evidence type="ECO:0000313" key="2">
    <source>
        <dbReference type="EMBL" id="CAA6801724.1"/>
    </source>
</evidence>
<protein>
    <submittedName>
        <fullName evidence="2">Uncharacterized protein</fullName>
    </submittedName>
</protein>
<proteinExistence type="predicted"/>
<feature type="transmembrane region" description="Helical" evidence="1">
    <location>
        <begin position="32"/>
        <end position="52"/>
    </location>
</feature>
<sequence length="194" mass="21259">MTLALAALAVIGLLVFLINYGRIIIASFRHHIVTGLISLVPGINIVVLPTIWARIGNAFVISIIGLALALGGWILGGKNTINQLLTPTSTPVANSLPTINSNETTQVNNAKYKELPLPHKTLYQLRYQTINLQQTPVGINQQLRVTLKDGSILEGRLVEPIEQAIIINQRPTLPTLRIKIQDVLKVEQLIKTQS</sequence>
<feature type="transmembrane region" description="Helical" evidence="1">
    <location>
        <begin position="6"/>
        <end position="25"/>
    </location>
</feature>
<evidence type="ECO:0000256" key="1">
    <source>
        <dbReference type="SAM" id="Phobius"/>
    </source>
</evidence>
<gene>
    <name evidence="2" type="ORF">HELGO_WM10592</name>
</gene>
<reference evidence="2" key="1">
    <citation type="submission" date="2020-01" db="EMBL/GenBank/DDBJ databases">
        <authorList>
            <person name="Meier V. D."/>
            <person name="Meier V D."/>
        </authorList>
    </citation>
    <scope>NUCLEOTIDE SEQUENCE</scope>
    <source>
        <strain evidence="2">HLG_WM_MAG_07</strain>
    </source>
</reference>
<dbReference type="EMBL" id="CACVAY010000009">
    <property type="protein sequence ID" value="CAA6801724.1"/>
    <property type="molecule type" value="Genomic_DNA"/>
</dbReference>